<comment type="caution">
    <text evidence="2">The sequence shown here is derived from an EMBL/GenBank/DDBJ whole genome shotgun (WGS) entry which is preliminary data.</text>
</comment>
<dbReference type="Proteomes" id="UP001295740">
    <property type="component" value="Unassembled WGS sequence"/>
</dbReference>
<evidence type="ECO:0000313" key="2">
    <source>
        <dbReference type="EMBL" id="CAJ2508738.1"/>
    </source>
</evidence>
<dbReference type="AlphaFoldDB" id="A0AAI8VPJ3"/>
<evidence type="ECO:0000313" key="3">
    <source>
        <dbReference type="Proteomes" id="UP001295740"/>
    </source>
</evidence>
<gene>
    <name evidence="2" type="ORF">KHLLAP_LOCUS9206</name>
</gene>
<feature type="chain" id="PRO_5042473047" evidence="1">
    <location>
        <begin position="21"/>
        <end position="115"/>
    </location>
</feature>
<keyword evidence="3" id="KW-1185">Reference proteome</keyword>
<keyword evidence="1" id="KW-0732">Signal</keyword>
<evidence type="ECO:0000256" key="1">
    <source>
        <dbReference type="SAM" id="SignalP"/>
    </source>
</evidence>
<sequence>MQFITHLAVVTAAMLPSALAVPQPQATTTSVASMPGHYECSSVTTITSTVGTNIHCLREAAEVCIRPTSTCQPGEPTGRSFPTVTSYNPPSCTVDVLIKEGGCGYCASCLAAPTA</sequence>
<reference evidence="2" key="1">
    <citation type="submission" date="2023-10" db="EMBL/GenBank/DDBJ databases">
        <authorList>
            <person name="Hackl T."/>
        </authorList>
    </citation>
    <scope>NUCLEOTIDE SEQUENCE</scope>
</reference>
<dbReference type="EMBL" id="CAUWAG010000012">
    <property type="protein sequence ID" value="CAJ2508738.1"/>
    <property type="molecule type" value="Genomic_DNA"/>
</dbReference>
<protein>
    <submittedName>
        <fullName evidence="2">Uu.00g137640.m01.CDS01</fullName>
    </submittedName>
</protein>
<proteinExistence type="predicted"/>
<feature type="signal peptide" evidence="1">
    <location>
        <begin position="1"/>
        <end position="20"/>
    </location>
</feature>
<accession>A0AAI8VPJ3</accession>
<name>A0AAI8VPJ3_9PEZI</name>
<organism evidence="2 3">
    <name type="scientific">Anthostomella pinea</name>
    <dbReference type="NCBI Taxonomy" id="933095"/>
    <lineage>
        <taxon>Eukaryota</taxon>
        <taxon>Fungi</taxon>
        <taxon>Dikarya</taxon>
        <taxon>Ascomycota</taxon>
        <taxon>Pezizomycotina</taxon>
        <taxon>Sordariomycetes</taxon>
        <taxon>Xylariomycetidae</taxon>
        <taxon>Xylariales</taxon>
        <taxon>Xylariaceae</taxon>
        <taxon>Anthostomella</taxon>
    </lineage>
</organism>